<dbReference type="EMBL" id="LN554846">
    <property type="protein sequence ID" value="CED70724.1"/>
    <property type="molecule type" value="Genomic_DNA"/>
</dbReference>
<proteinExistence type="predicted"/>
<dbReference type="KEGG" id="awd:AWOD_I_0630"/>
<reference evidence="3" key="1">
    <citation type="submission" date="2014-09" db="EMBL/GenBank/DDBJ databases">
        <authorList>
            <person name="Hjerde E."/>
        </authorList>
    </citation>
    <scope>NUCLEOTIDE SEQUENCE [LARGE SCALE GENOMIC DNA]</scope>
    <source>
        <strain evidence="3">06/09/139</strain>
    </source>
</reference>
<protein>
    <submittedName>
        <fullName evidence="2">Uncharacterized protein</fullName>
    </submittedName>
</protein>
<name>A0A090KGM9_9GAMM</name>
<dbReference type="PATRIC" id="fig|80852.17.peg.639"/>
<gene>
    <name evidence="2" type="ORF">AWOD_I_0630</name>
</gene>
<feature type="region of interest" description="Disordered" evidence="1">
    <location>
        <begin position="1"/>
        <end position="22"/>
    </location>
</feature>
<evidence type="ECO:0000256" key="1">
    <source>
        <dbReference type="SAM" id="MobiDB-lite"/>
    </source>
</evidence>
<evidence type="ECO:0000313" key="3">
    <source>
        <dbReference type="Proteomes" id="UP000032427"/>
    </source>
</evidence>
<accession>A0A090KGM9</accession>
<dbReference type="Proteomes" id="UP000032427">
    <property type="component" value="Chromosome 1"/>
</dbReference>
<organism evidence="2 3">
    <name type="scientific">Aliivibrio wodanis</name>
    <dbReference type="NCBI Taxonomy" id="80852"/>
    <lineage>
        <taxon>Bacteria</taxon>
        <taxon>Pseudomonadati</taxon>
        <taxon>Pseudomonadota</taxon>
        <taxon>Gammaproteobacteria</taxon>
        <taxon>Vibrionales</taxon>
        <taxon>Vibrionaceae</taxon>
        <taxon>Aliivibrio</taxon>
    </lineage>
</organism>
<evidence type="ECO:0000313" key="2">
    <source>
        <dbReference type="EMBL" id="CED70724.1"/>
    </source>
</evidence>
<keyword evidence="3" id="KW-1185">Reference proteome</keyword>
<dbReference type="AlphaFoldDB" id="A0A090KGM9"/>
<sequence length="52" mass="6201">MLSNRRKIKAQTSLKGSTQRRRKLLNNHKKVLHRQRLYSLSLFDEGEAFSCR</sequence>
<dbReference type="HOGENOM" id="CLU_3076041_0_0_6"/>